<sequence length="151" mass="17763">MSSESGNLFDEIHLMNKKIIPCLINFIDRDIQGIVGFKNPLSSTMESFIFRNYSGINAAYLIEFILAKDKIEKIQGDSWEQKVKPYKLYTYGVIINDESNRPSALSLKEMKAIKSIYLEWWKLNKNKPIELLRKEWKEGKHILDNSKFKWI</sequence>
<reference evidence="1 2" key="1">
    <citation type="submission" date="2023-05" db="EMBL/GenBank/DDBJ databases">
        <authorList>
            <person name="Zhang X."/>
        </authorList>
    </citation>
    <scope>NUCLEOTIDE SEQUENCE [LARGE SCALE GENOMIC DNA]</scope>
    <source>
        <strain evidence="1 2">DM2B3-1</strain>
    </source>
</reference>
<organism evidence="1 2">
    <name type="scientific">Xanthocytophaga flava</name>
    <dbReference type="NCBI Taxonomy" id="3048013"/>
    <lineage>
        <taxon>Bacteria</taxon>
        <taxon>Pseudomonadati</taxon>
        <taxon>Bacteroidota</taxon>
        <taxon>Cytophagia</taxon>
        <taxon>Cytophagales</taxon>
        <taxon>Rhodocytophagaceae</taxon>
        <taxon>Xanthocytophaga</taxon>
    </lineage>
</organism>
<evidence type="ECO:0000313" key="2">
    <source>
        <dbReference type="Proteomes" id="UP001228581"/>
    </source>
</evidence>
<dbReference type="Proteomes" id="UP001228581">
    <property type="component" value="Unassembled WGS sequence"/>
</dbReference>
<gene>
    <name evidence="1" type="ORF">QNI19_37415</name>
</gene>
<evidence type="ECO:0000313" key="1">
    <source>
        <dbReference type="EMBL" id="MDJ1498672.1"/>
    </source>
</evidence>
<protein>
    <submittedName>
        <fullName evidence="1">Uncharacterized protein</fullName>
    </submittedName>
</protein>
<name>A0ABT7CY46_9BACT</name>
<accession>A0ABT7CY46</accession>
<comment type="caution">
    <text evidence="1">The sequence shown here is derived from an EMBL/GenBank/DDBJ whole genome shotgun (WGS) entry which is preliminary data.</text>
</comment>
<keyword evidence="2" id="KW-1185">Reference proteome</keyword>
<dbReference type="RefSeq" id="WP_314005305.1">
    <property type="nucleotide sequence ID" value="NZ_JASJOT010000054.1"/>
</dbReference>
<dbReference type="EMBL" id="JASJOT010000054">
    <property type="protein sequence ID" value="MDJ1498672.1"/>
    <property type="molecule type" value="Genomic_DNA"/>
</dbReference>
<proteinExistence type="predicted"/>